<reference evidence="2" key="1">
    <citation type="submission" date="2021-03" db="EMBL/GenBank/DDBJ databases">
        <title>Draft genome sequence of rust myrtle Austropuccinia psidii MF-1, a brazilian biotype.</title>
        <authorList>
            <person name="Quecine M.C."/>
            <person name="Pachon D.M.R."/>
            <person name="Bonatelli M.L."/>
            <person name="Correr F.H."/>
            <person name="Franceschini L.M."/>
            <person name="Leite T.F."/>
            <person name="Margarido G.R.A."/>
            <person name="Almeida C.A."/>
            <person name="Ferrarezi J.A."/>
            <person name="Labate C.A."/>
        </authorList>
    </citation>
    <scope>NUCLEOTIDE SEQUENCE</scope>
    <source>
        <strain evidence="2">MF-1</strain>
    </source>
</reference>
<feature type="region of interest" description="Disordered" evidence="1">
    <location>
        <begin position="1"/>
        <end position="22"/>
    </location>
</feature>
<dbReference type="AlphaFoldDB" id="A0A9Q3GFA2"/>
<sequence>MDGWRDDFLQGSHPLGNFKSSSSDSAQLAYAKWPHSSTCQDQSDAKFDGLVKHLNHLKLKAAARISSNALKDCKIHLHNQI</sequence>
<evidence type="ECO:0000256" key="1">
    <source>
        <dbReference type="SAM" id="MobiDB-lite"/>
    </source>
</evidence>
<dbReference type="EMBL" id="AVOT02000966">
    <property type="protein sequence ID" value="MBW0465160.1"/>
    <property type="molecule type" value="Genomic_DNA"/>
</dbReference>
<evidence type="ECO:0000313" key="2">
    <source>
        <dbReference type="EMBL" id="MBW0465160.1"/>
    </source>
</evidence>
<organism evidence="2 3">
    <name type="scientific">Austropuccinia psidii MF-1</name>
    <dbReference type="NCBI Taxonomy" id="1389203"/>
    <lineage>
        <taxon>Eukaryota</taxon>
        <taxon>Fungi</taxon>
        <taxon>Dikarya</taxon>
        <taxon>Basidiomycota</taxon>
        <taxon>Pucciniomycotina</taxon>
        <taxon>Pucciniomycetes</taxon>
        <taxon>Pucciniales</taxon>
        <taxon>Sphaerophragmiaceae</taxon>
        <taxon>Austropuccinia</taxon>
    </lineage>
</organism>
<keyword evidence="3" id="KW-1185">Reference proteome</keyword>
<name>A0A9Q3GFA2_9BASI</name>
<evidence type="ECO:0000313" key="3">
    <source>
        <dbReference type="Proteomes" id="UP000765509"/>
    </source>
</evidence>
<accession>A0A9Q3GFA2</accession>
<comment type="caution">
    <text evidence="2">The sequence shown here is derived from an EMBL/GenBank/DDBJ whole genome shotgun (WGS) entry which is preliminary data.</text>
</comment>
<dbReference type="Proteomes" id="UP000765509">
    <property type="component" value="Unassembled WGS sequence"/>
</dbReference>
<gene>
    <name evidence="2" type="ORF">O181_004875</name>
</gene>
<protein>
    <submittedName>
        <fullName evidence="2">Uncharacterized protein</fullName>
    </submittedName>
</protein>
<proteinExistence type="predicted"/>